<evidence type="ECO:0000313" key="2">
    <source>
        <dbReference type="Proteomes" id="UP001479290"/>
    </source>
</evidence>
<protein>
    <submittedName>
        <fullName evidence="1">Uncharacterized protein</fullName>
    </submittedName>
</protein>
<accession>A0AAW2B1K9</accession>
<proteinExistence type="predicted"/>
<organism evidence="1 2">
    <name type="scientific">Culter alburnus</name>
    <name type="common">Topmouth culter</name>
    <dbReference type="NCBI Taxonomy" id="194366"/>
    <lineage>
        <taxon>Eukaryota</taxon>
        <taxon>Metazoa</taxon>
        <taxon>Chordata</taxon>
        <taxon>Craniata</taxon>
        <taxon>Vertebrata</taxon>
        <taxon>Euteleostomi</taxon>
        <taxon>Actinopterygii</taxon>
        <taxon>Neopterygii</taxon>
        <taxon>Teleostei</taxon>
        <taxon>Ostariophysi</taxon>
        <taxon>Cypriniformes</taxon>
        <taxon>Xenocyprididae</taxon>
        <taxon>Xenocypridinae</taxon>
        <taxon>Culter</taxon>
    </lineage>
</organism>
<sequence length="99" mass="10816">MSTQTTLALTWDDANSPIKKRFKESSVISRAELDGAILAGVKQALSEQQIDLDRIVTAAVKSAIDEVLTPQISDLKREIENTNKAVTTVTGQVEQMEKS</sequence>
<gene>
    <name evidence="1" type="ORF">ABG768_013284</name>
</gene>
<feature type="non-terminal residue" evidence="1">
    <location>
        <position position="99"/>
    </location>
</feature>
<keyword evidence="2" id="KW-1185">Reference proteome</keyword>
<reference evidence="1 2" key="1">
    <citation type="submission" date="2024-05" db="EMBL/GenBank/DDBJ databases">
        <title>A high-quality chromosomal-level genome assembly of Topmouth culter (Culter alburnus).</title>
        <authorList>
            <person name="Zhao H."/>
        </authorList>
    </citation>
    <scope>NUCLEOTIDE SEQUENCE [LARGE SCALE GENOMIC DNA]</scope>
    <source>
        <strain evidence="1">CATC2023</strain>
        <tissue evidence="1">Muscle</tissue>
    </source>
</reference>
<name>A0AAW2B1K9_CULAL</name>
<dbReference type="Proteomes" id="UP001479290">
    <property type="component" value="Unassembled WGS sequence"/>
</dbReference>
<evidence type="ECO:0000313" key="1">
    <source>
        <dbReference type="EMBL" id="KAK9979876.1"/>
    </source>
</evidence>
<dbReference type="EMBL" id="JAWDJR010000002">
    <property type="protein sequence ID" value="KAK9979876.1"/>
    <property type="molecule type" value="Genomic_DNA"/>
</dbReference>
<comment type="caution">
    <text evidence="1">The sequence shown here is derived from an EMBL/GenBank/DDBJ whole genome shotgun (WGS) entry which is preliminary data.</text>
</comment>
<dbReference type="AlphaFoldDB" id="A0AAW2B1K9"/>